<dbReference type="InterPro" id="IPR017404">
    <property type="entry name" value="Ladinin_1"/>
</dbReference>
<gene>
    <name evidence="2" type="ORF">FD754_002136</name>
</gene>
<feature type="region of interest" description="Disordered" evidence="1">
    <location>
        <begin position="225"/>
        <end position="268"/>
    </location>
</feature>
<feature type="region of interest" description="Disordered" evidence="1">
    <location>
        <begin position="356"/>
        <end position="396"/>
    </location>
</feature>
<organism evidence="2 3">
    <name type="scientific">Muntiacus muntjak</name>
    <name type="common">Barking deer</name>
    <name type="synonym">Indian muntjac</name>
    <dbReference type="NCBI Taxonomy" id="9888"/>
    <lineage>
        <taxon>Eukaryota</taxon>
        <taxon>Metazoa</taxon>
        <taxon>Chordata</taxon>
        <taxon>Craniata</taxon>
        <taxon>Vertebrata</taxon>
        <taxon>Euteleostomi</taxon>
        <taxon>Mammalia</taxon>
        <taxon>Eutheria</taxon>
        <taxon>Laurasiatheria</taxon>
        <taxon>Artiodactyla</taxon>
        <taxon>Ruminantia</taxon>
        <taxon>Pecora</taxon>
        <taxon>Cervidae</taxon>
        <taxon>Muntiacinae</taxon>
        <taxon>Muntiacus</taxon>
    </lineage>
</organism>
<evidence type="ECO:0008006" key="4">
    <source>
        <dbReference type="Google" id="ProtNLM"/>
    </source>
</evidence>
<dbReference type="Proteomes" id="UP000326458">
    <property type="component" value="Unassembled WGS sequence"/>
</dbReference>
<evidence type="ECO:0000313" key="2">
    <source>
        <dbReference type="EMBL" id="KAB0357980.1"/>
    </source>
</evidence>
<feature type="compositionally biased region" description="Polar residues" evidence="1">
    <location>
        <begin position="231"/>
        <end position="257"/>
    </location>
</feature>
<name>A0A5N3W8F3_MUNMU</name>
<reference evidence="2 3" key="1">
    <citation type="submission" date="2019-06" db="EMBL/GenBank/DDBJ databases">
        <title>Discovery of a novel chromosome fission-fusion reversal in muntjac.</title>
        <authorList>
            <person name="Mudd A.B."/>
            <person name="Bredeson J.V."/>
            <person name="Baum R."/>
            <person name="Hockemeyer D."/>
            <person name="Rokhsar D.S."/>
        </authorList>
    </citation>
    <scope>NUCLEOTIDE SEQUENCE [LARGE SCALE GENOMIC DNA]</scope>
    <source>
        <strain evidence="2">UTSW_UCB_Mm</strain>
        <tissue evidence="2">Fibroblast cell line</tissue>
    </source>
</reference>
<comment type="caution">
    <text evidence="2">The sequence shown here is derived from an EMBL/GenBank/DDBJ whole genome shotgun (WGS) entry which is preliminary data.</text>
</comment>
<proteinExistence type="predicted"/>
<dbReference type="EMBL" id="VCEA01000001">
    <property type="protein sequence ID" value="KAB0357980.1"/>
    <property type="molecule type" value="Genomic_DNA"/>
</dbReference>
<evidence type="ECO:0000256" key="1">
    <source>
        <dbReference type="SAM" id="MobiDB-lite"/>
    </source>
</evidence>
<dbReference type="PANTHER" id="PTHR12392">
    <property type="entry name" value="LADININ 1"/>
    <property type="match status" value="1"/>
</dbReference>
<protein>
    <recommendedName>
        <fullName evidence="4">Ladinin-1</fullName>
    </recommendedName>
</protein>
<accession>A0A5N3W8F3</accession>
<feature type="compositionally biased region" description="Pro residues" evidence="1">
    <location>
        <begin position="73"/>
        <end position="85"/>
    </location>
</feature>
<dbReference type="GO" id="GO:0005198">
    <property type="term" value="F:structural molecule activity"/>
    <property type="evidence" value="ECO:0007669"/>
    <property type="project" value="InterPro"/>
</dbReference>
<feature type="region of interest" description="Disordered" evidence="1">
    <location>
        <begin position="31"/>
        <end position="208"/>
    </location>
</feature>
<feature type="compositionally biased region" description="Polar residues" evidence="1">
    <location>
        <begin position="356"/>
        <end position="369"/>
    </location>
</feature>
<evidence type="ECO:0000313" key="3">
    <source>
        <dbReference type="Proteomes" id="UP000326458"/>
    </source>
</evidence>
<sequence length="396" mass="43528">MSDSRKIWAALSSLARQWTLEDVLEQGRERRLLSVEEAEGPRPPAPDPRDEEDVWAVLRMRQERRQRRREAPVPEPQVRQPPPAPEEQVQSPLGRRLSPECGSARRGGLGGRAPAGSEKPSAAKTLAPETSLDPETPSPSKCSPVSRKRAVPDNASVSEKRMVSEKATVFEKTPAPEMQPAPGRTMAPARSQARVHSASAERSPRRGLCPGLAVSRLSLCTDADAEIPSPTRASPTFSSALQRSSPRTTSFRMSPQRDSSEAALTRSASVRLRASSVKLGPKLERYHSAIQRSESVNCASPSRTEFLVAPVDVASKRHLFEKELVGQSRESPASGRKENLQLSRVVTSRLNLWISRTQESAQQDPQNQETQRESAAGRSPRWVPRCEEPVSGQQTV</sequence>
<dbReference type="PANTHER" id="PTHR12392:SF0">
    <property type="entry name" value="LADININ-1"/>
    <property type="match status" value="1"/>
</dbReference>
<keyword evidence="3" id="KW-1185">Reference proteome</keyword>
<dbReference type="AlphaFoldDB" id="A0A5N3W8F3"/>